<dbReference type="PANTHER" id="PTHR43477:SF1">
    <property type="entry name" value="DIHYDROANTICAPSIN 7-DEHYDROGENASE"/>
    <property type="match status" value="1"/>
</dbReference>
<proteinExistence type="inferred from homology"/>
<dbReference type="InterPro" id="IPR002347">
    <property type="entry name" value="SDR_fam"/>
</dbReference>
<dbReference type="RefSeq" id="WP_284055731.1">
    <property type="nucleotide sequence ID" value="NZ_JAMSLR010000001.1"/>
</dbReference>
<dbReference type="InterPro" id="IPR051122">
    <property type="entry name" value="SDR_DHRS6-like"/>
</dbReference>
<dbReference type="InterPro" id="IPR036291">
    <property type="entry name" value="NAD(P)-bd_dom_sf"/>
</dbReference>
<dbReference type="CDD" id="cd05233">
    <property type="entry name" value="SDR_c"/>
    <property type="match status" value="1"/>
</dbReference>
<dbReference type="Pfam" id="PF13561">
    <property type="entry name" value="adh_short_C2"/>
    <property type="match status" value="1"/>
</dbReference>
<dbReference type="Gene3D" id="3.40.50.720">
    <property type="entry name" value="NAD(P)-binding Rossmann-like Domain"/>
    <property type="match status" value="2"/>
</dbReference>
<evidence type="ECO:0000256" key="2">
    <source>
        <dbReference type="ARBA" id="ARBA00023002"/>
    </source>
</evidence>
<dbReference type="SUPFAM" id="SSF51735">
    <property type="entry name" value="NAD(P)-binding Rossmann-fold domains"/>
    <property type="match status" value="1"/>
</dbReference>
<keyword evidence="4" id="KW-1185">Reference proteome</keyword>
<evidence type="ECO:0000256" key="1">
    <source>
        <dbReference type="ARBA" id="ARBA00006484"/>
    </source>
</evidence>
<dbReference type="Proteomes" id="UP001165306">
    <property type="component" value="Unassembled WGS sequence"/>
</dbReference>
<dbReference type="PANTHER" id="PTHR43477">
    <property type="entry name" value="DIHYDROANTICAPSIN 7-DEHYDROGENASE"/>
    <property type="match status" value="1"/>
</dbReference>
<dbReference type="PRINTS" id="PR00081">
    <property type="entry name" value="GDHRDH"/>
</dbReference>
<dbReference type="GO" id="GO:0016491">
    <property type="term" value="F:oxidoreductase activity"/>
    <property type="evidence" value="ECO:0007669"/>
    <property type="project" value="UniProtKB-KW"/>
</dbReference>
<reference evidence="3" key="1">
    <citation type="submission" date="2022-06" db="EMBL/GenBank/DDBJ databases">
        <title>CFH 74404 Thermomicrobiaceae sp.</title>
        <authorList>
            <person name="Ming H."/>
            <person name="Li W.-J."/>
            <person name="Zhao Z."/>
        </authorList>
    </citation>
    <scope>NUCLEOTIDE SEQUENCE</scope>
    <source>
        <strain evidence="3">CFH 74404</strain>
    </source>
</reference>
<comment type="similarity">
    <text evidence="1">Belongs to the short-chain dehydrogenases/reductases (SDR) family.</text>
</comment>
<gene>
    <name evidence="3" type="ORF">NET02_02185</name>
</gene>
<evidence type="ECO:0000313" key="3">
    <source>
        <dbReference type="EMBL" id="MCM8747950.1"/>
    </source>
</evidence>
<comment type="caution">
    <text evidence="3">The sequence shown here is derived from an EMBL/GenBank/DDBJ whole genome shotgun (WGS) entry which is preliminary data.</text>
</comment>
<keyword evidence="2" id="KW-0560">Oxidoreductase</keyword>
<protein>
    <submittedName>
        <fullName evidence="3">SDR family oxidoreductase</fullName>
    </submittedName>
</protein>
<accession>A0AA41WDB8</accession>
<dbReference type="AlphaFoldDB" id="A0AA41WDB8"/>
<name>A0AA41WDB8_9BACT</name>
<sequence>MAVEHDMIAGKWALILGASSGFGAATARELAQAGMHICGVHLDRRSTLPMAEAVIRDVESHGVQALFFNANAADPETRQAVVQALRERDAKVRVLMHSLAFGTLRNYIEEDPAQEVTQKQMEMTLDVMANSLVYWTQDVFHAGLFDQDARIFAMTSEGSTRVWKGYGPVSAAKAALEAHVRQLAVELAPYGIAANSIQAGVTNTPAQNRIPGAEEMLRHAATRNPGGRLTTPEDVARAIRALSQPGLGWITGNVIRVDGGEALVP</sequence>
<organism evidence="3 4">
    <name type="scientific">Thermalbibacter longus</name>
    <dbReference type="NCBI Taxonomy" id="2951981"/>
    <lineage>
        <taxon>Bacteria</taxon>
        <taxon>Pseudomonadati</taxon>
        <taxon>Thermomicrobiota</taxon>
        <taxon>Thermomicrobia</taxon>
        <taxon>Thermomicrobiales</taxon>
        <taxon>Thermomicrobiaceae</taxon>
        <taxon>Thermalbibacter</taxon>
    </lineage>
</organism>
<dbReference type="EMBL" id="JAMSLR010000001">
    <property type="protein sequence ID" value="MCM8747950.1"/>
    <property type="molecule type" value="Genomic_DNA"/>
</dbReference>
<evidence type="ECO:0000313" key="4">
    <source>
        <dbReference type="Proteomes" id="UP001165306"/>
    </source>
</evidence>